<dbReference type="AlphaFoldDB" id="A0A9W7L5C2"/>
<evidence type="ECO:0008006" key="4">
    <source>
        <dbReference type="Google" id="ProtNLM"/>
    </source>
</evidence>
<organism evidence="2 3">
    <name type="scientific">Triparma columacea</name>
    <dbReference type="NCBI Taxonomy" id="722753"/>
    <lineage>
        <taxon>Eukaryota</taxon>
        <taxon>Sar</taxon>
        <taxon>Stramenopiles</taxon>
        <taxon>Ochrophyta</taxon>
        <taxon>Bolidophyceae</taxon>
        <taxon>Parmales</taxon>
        <taxon>Triparmaceae</taxon>
        <taxon>Triparma</taxon>
    </lineage>
</organism>
<dbReference type="OrthoDB" id="70224at2759"/>
<keyword evidence="3" id="KW-1185">Reference proteome</keyword>
<dbReference type="Proteomes" id="UP001165065">
    <property type="component" value="Unassembled WGS sequence"/>
</dbReference>
<gene>
    <name evidence="2" type="ORF">TrCOL_g8473</name>
</gene>
<comment type="caution">
    <text evidence="2">The sequence shown here is derived from an EMBL/GenBank/DDBJ whole genome shotgun (WGS) entry which is preliminary data.</text>
</comment>
<accession>A0A9W7L5C2</accession>
<feature type="transmembrane region" description="Helical" evidence="1">
    <location>
        <begin position="333"/>
        <end position="352"/>
    </location>
</feature>
<evidence type="ECO:0000313" key="3">
    <source>
        <dbReference type="Proteomes" id="UP001165065"/>
    </source>
</evidence>
<dbReference type="PANTHER" id="PTHR12290">
    <property type="entry name" value="CORNICHON-RELATED"/>
    <property type="match status" value="1"/>
</dbReference>
<sequence length="361" mass="40180">MDSLPSLSSFINLHQSEARPIVLVTSGGTSVPLEKNMVRSLENFSTGSRGSCSAEHFLSKGYAVIFLYRPGSLLPFLRRISSEYGGLGEITPQLASTLATSLGEKAGDAFDLPSFVDPVKEFEQANNKTMFLLDYKSVTQYLELFEKICKLLDVCGRQAMVYAASAVSDFYIPEEKMAQHKIQSGEAGNGVDEDGCLNLKLYPVPKKLGAIGEWCSKAFVVSFKLETDTNILQRKSLRAIDNYKVNAVVGNILSTRKKTCMLYTGEDRDGLTLKTSGGKILEEEIIAALIDMHFQHISEGGGAEVFRAMDRQEIRKARDYRLFRKMGTWKQTFFLVWEYVGPFVGIGIAALLRRGFSNRLR</sequence>
<dbReference type="GO" id="GO:0003824">
    <property type="term" value="F:catalytic activity"/>
    <property type="evidence" value="ECO:0007669"/>
    <property type="project" value="UniProtKB-ARBA"/>
</dbReference>
<dbReference type="Gene3D" id="3.40.50.10300">
    <property type="entry name" value="CoaB-like"/>
    <property type="match status" value="1"/>
</dbReference>
<reference evidence="3" key="1">
    <citation type="journal article" date="2023" name="Commun. Biol.">
        <title>Genome analysis of Parmales, the sister group of diatoms, reveals the evolutionary specialization of diatoms from phago-mixotrophs to photoautotrophs.</title>
        <authorList>
            <person name="Ban H."/>
            <person name="Sato S."/>
            <person name="Yoshikawa S."/>
            <person name="Yamada K."/>
            <person name="Nakamura Y."/>
            <person name="Ichinomiya M."/>
            <person name="Sato N."/>
            <person name="Blanc-Mathieu R."/>
            <person name="Endo H."/>
            <person name="Kuwata A."/>
            <person name="Ogata H."/>
        </authorList>
    </citation>
    <scope>NUCLEOTIDE SEQUENCE [LARGE SCALE GENOMIC DNA]</scope>
</reference>
<evidence type="ECO:0000256" key="1">
    <source>
        <dbReference type="SAM" id="Phobius"/>
    </source>
</evidence>
<name>A0A9W7L5C2_9STRA</name>
<keyword evidence="1" id="KW-0812">Transmembrane</keyword>
<proteinExistence type="predicted"/>
<dbReference type="EMBL" id="BRYA01000739">
    <property type="protein sequence ID" value="GMI31324.1"/>
    <property type="molecule type" value="Genomic_DNA"/>
</dbReference>
<keyword evidence="1" id="KW-0472">Membrane</keyword>
<keyword evidence="1" id="KW-1133">Transmembrane helix</keyword>
<dbReference type="InterPro" id="IPR035929">
    <property type="entry name" value="CoaB-like_sf"/>
</dbReference>
<protein>
    <recommendedName>
        <fullName evidence="4">Phosphopantothenate--cysteine ligase</fullName>
    </recommendedName>
</protein>
<dbReference type="SUPFAM" id="SSF102645">
    <property type="entry name" value="CoaB-like"/>
    <property type="match status" value="1"/>
</dbReference>
<evidence type="ECO:0000313" key="2">
    <source>
        <dbReference type="EMBL" id="GMI31324.1"/>
    </source>
</evidence>
<dbReference type="GO" id="GO:0015937">
    <property type="term" value="P:coenzyme A biosynthetic process"/>
    <property type="evidence" value="ECO:0007669"/>
    <property type="project" value="UniProtKB-ARBA"/>
</dbReference>